<dbReference type="SMART" id="SM00422">
    <property type="entry name" value="HTH_MERR"/>
    <property type="match status" value="1"/>
</dbReference>
<name>A0A520XGZ9_9DELT</name>
<dbReference type="SUPFAM" id="SSF46955">
    <property type="entry name" value="Putative DNA-binding domain"/>
    <property type="match status" value="1"/>
</dbReference>
<evidence type="ECO:0000313" key="6">
    <source>
        <dbReference type="Proteomes" id="UP000322454"/>
    </source>
</evidence>
<protein>
    <submittedName>
        <fullName evidence="5">Heavy metal-responsive transcriptional regulator</fullName>
    </submittedName>
</protein>
<dbReference type="AlphaFoldDB" id="A0A520XGZ9"/>
<gene>
    <name evidence="5" type="ORF">EVJ48_00715</name>
</gene>
<dbReference type="InterPro" id="IPR000551">
    <property type="entry name" value="MerR-type_HTH_dom"/>
</dbReference>
<dbReference type="PANTHER" id="PTHR30204:SF94">
    <property type="entry name" value="HEAVY METAL-DEPENDENT TRANSCRIPTIONAL REGULATOR HI_0293-RELATED"/>
    <property type="match status" value="1"/>
</dbReference>
<dbReference type="CDD" id="cd04770">
    <property type="entry name" value="HTH_HMRTR"/>
    <property type="match status" value="1"/>
</dbReference>
<dbReference type="PROSITE" id="PS50937">
    <property type="entry name" value="HTH_MERR_2"/>
    <property type="match status" value="1"/>
</dbReference>
<dbReference type="InterPro" id="IPR047057">
    <property type="entry name" value="MerR_fam"/>
</dbReference>
<dbReference type="Pfam" id="PF13411">
    <property type="entry name" value="MerR_1"/>
    <property type="match status" value="1"/>
</dbReference>
<accession>A0A520XGZ9</accession>
<dbReference type="EMBL" id="SHMQ01000001">
    <property type="protein sequence ID" value="RZV40477.1"/>
    <property type="molecule type" value="Genomic_DNA"/>
</dbReference>
<dbReference type="GO" id="GO:0003677">
    <property type="term" value="F:DNA binding"/>
    <property type="evidence" value="ECO:0007669"/>
    <property type="project" value="UniProtKB-KW"/>
</dbReference>
<organism evidence="5 6">
    <name type="scientific">Candidatus Acidulodesulfobacterium acidiphilum</name>
    <dbReference type="NCBI Taxonomy" id="2597224"/>
    <lineage>
        <taxon>Bacteria</taxon>
        <taxon>Deltaproteobacteria</taxon>
        <taxon>Candidatus Acidulodesulfobacterales</taxon>
        <taxon>Candidatus Acidulodesulfobacterium</taxon>
    </lineage>
</organism>
<dbReference type="Proteomes" id="UP000322454">
    <property type="component" value="Unassembled WGS sequence"/>
</dbReference>
<dbReference type="GO" id="GO:0003700">
    <property type="term" value="F:DNA-binding transcription factor activity"/>
    <property type="evidence" value="ECO:0007669"/>
    <property type="project" value="InterPro"/>
</dbReference>
<keyword evidence="3" id="KW-0804">Transcription</keyword>
<keyword evidence="1" id="KW-0805">Transcription regulation</keyword>
<proteinExistence type="predicted"/>
<keyword evidence="2" id="KW-0238">DNA-binding</keyword>
<sequence length="131" mass="15078">MTIGQLAKEAGLNVQTVRYYERIGLIEKPATNEAGYRIYPEKSVEVLRFIKHAKEIGFSLKQISEIFSIDNDKNNTCARVKKLAQEKVAEIDKRIYSLNLIRKELLNLISQCEAKKTDNDDCPMLNILKFQ</sequence>
<feature type="domain" description="HTH merR-type" evidence="4">
    <location>
        <begin position="1"/>
        <end position="69"/>
    </location>
</feature>
<evidence type="ECO:0000256" key="1">
    <source>
        <dbReference type="ARBA" id="ARBA00023015"/>
    </source>
</evidence>
<reference evidence="5 6" key="1">
    <citation type="submission" date="2019-01" db="EMBL/GenBank/DDBJ databases">
        <title>Insights into ecological role of a new deltaproteobacterial order Candidatus Sinidesulfobacterales (Sva0485) by metagenomics and metatranscriptomics.</title>
        <authorList>
            <person name="Tan S."/>
            <person name="Liu J."/>
            <person name="Fang Y."/>
            <person name="Hedlund B."/>
            <person name="Lian Z.-H."/>
            <person name="Huang L.-Y."/>
            <person name="Li J.-T."/>
            <person name="Huang L.-N."/>
            <person name="Li W.-J."/>
            <person name="Jiang H.-C."/>
            <person name="Dong H.-L."/>
            <person name="Shu W.-S."/>
        </authorList>
    </citation>
    <scope>NUCLEOTIDE SEQUENCE [LARGE SCALE GENOMIC DNA]</scope>
    <source>
        <strain evidence="5">AP4</strain>
    </source>
</reference>
<evidence type="ECO:0000313" key="5">
    <source>
        <dbReference type="EMBL" id="RZV40477.1"/>
    </source>
</evidence>
<dbReference type="Gene3D" id="1.10.1660.10">
    <property type="match status" value="1"/>
</dbReference>
<evidence type="ECO:0000256" key="2">
    <source>
        <dbReference type="ARBA" id="ARBA00023125"/>
    </source>
</evidence>
<evidence type="ECO:0000259" key="4">
    <source>
        <dbReference type="PROSITE" id="PS50937"/>
    </source>
</evidence>
<dbReference type="PROSITE" id="PS00552">
    <property type="entry name" value="HTH_MERR_1"/>
    <property type="match status" value="1"/>
</dbReference>
<dbReference type="InterPro" id="IPR009061">
    <property type="entry name" value="DNA-bd_dom_put_sf"/>
</dbReference>
<dbReference type="PANTHER" id="PTHR30204">
    <property type="entry name" value="REDOX-CYCLING DRUG-SENSING TRANSCRIPTIONAL ACTIVATOR SOXR"/>
    <property type="match status" value="1"/>
</dbReference>
<comment type="caution">
    <text evidence="5">The sequence shown here is derived from an EMBL/GenBank/DDBJ whole genome shotgun (WGS) entry which is preliminary data.</text>
</comment>
<dbReference type="PRINTS" id="PR00040">
    <property type="entry name" value="HTHMERR"/>
</dbReference>
<evidence type="ECO:0000256" key="3">
    <source>
        <dbReference type="ARBA" id="ARBA00023163"/>
    </source>
</evidence>